<name>A0A3E2WBB1_9FIRM</name>
<feature type="transmembrane region" description="Helical" evidence="1">
    <location>
        <begin position="6"/>
        <end position="28"/>
    </location>
</feature>
<evidence type="ECO:0000313" key="3">
    <source>
        <dbReference type="Proteomes" id="UP000261111"/>
    </source>
</evidence>
<dbReference type="AlphaFoldDB" id="A0A3E2WBB1"/>
<evidence type="ECO:0000256" key="1">
    <source>
        <dbReference type="SAM" id="Phobius"/>
    </source>
</evidence>
<dbReference type="EMBL" id="QVIA01000054">
    <property type="protein sequence ID" value="RGC22797.1"/>
    <property type="molecule type" value="Genomic_DNA"/>
</dbReference>
<keyword evidence="1" id="KW-1133">Transmembrane helix</keyword>
<keyword evidence="1" id="KW-0812">Transmembrane</keyword>
<sequence>MPKIDLTITISVIVALCAIVSPIATAIINNRYQLSLKKIDMEQKHLESTILYRKSIFENYLKYAGRCISHADPNALKDYGEYYLLALLYAPSELHSEMKCINALMLEYKWSQATPLFEILTPKINGLLQIL</sequence>
<protein>
    <submittedName>
        <fullName evidence="2">Uncharacterized protein</fullName>
    </submittedName>
</protein>
<accession>A0A3E2WBB1</accession>
<gene>
    <name evidence="2" type="ORF">DWX41_22770</name>
</gene>
<evidence type="ECO:0000313" key="2">
    <source>
        <dbReference type="EMBL" id="RGC22797.1"/>
    </source>
</evidence>
<reference evidence="2 3" key="1">
    <citation type="submission" date="2018-08" db="EMBL/GenBank/DDBJ databases">
        <title>A genome reference for cultivated species of the human gut microbiota.</title>
        <authorList>
            <person name="Zou Y."/>
            <person name="Xue W."/>
            <person name="Luo G."/>
        </authorList>
    </citation>
    <scope>NUCLEOTIDE SEQUENCE [LARGE SCALE GENOMIC DNA]</scope>
    <source>
        <strain evidence="2 3">AF19-21</strain>
    </source>
</reference>
<dbReference type="RefSeq" id="WP_025654739.1">
    <property type="nucleotide sequence ID" value="NZ_QVIA01000054.1"/>
</dbReference>
<keyword evidence="1" id="KW-0472">Membrane</keyword>
<proteinExistence type="predicted"/>
<organism evidence="2 3">
    <name type="scientific">Hungatella hathewayi</name>
    <dbReference type="NCBI Taxonomy" id="154046"/>
    <lineage>
        <taxon>Bacteria</taxon>
        <taxon>Bacillati</taxon>
        <taxon>Bacillota</taxon>
        <taxon>Clostridia</taxon>
        <taxon>Lachnospirales</taxon>
        <taxon>Lachnospiraceae</taxon>
        <taxon>Hungatella</taxon>
    </lineage>
</organism>
<comment type="caution">
    <text evidence="2">The sequence shown here is derived from an EMBL/GenBank/DDBJ whole genome shotgun (WGS) entry which is preliminary data.</text>
</comment>
<dbReference type="Proteomes" id="UP000261111">
    <property type="component" value="Unassembled WGS sequence"/>
</dbReference>